<gene>
    <name evidence="1" type="ORF">NCGR_LOCUS47593</name>
</gene>
<sequence>MADEEEEIVLPENQILTIYGGTATPASKTKLKQVQRQVTSTQSSERRLKWSEVPILFDLRDHPLNLYDGPLLLLVIQPYIGNYKAATIPTPIVAAPVVVKPSIPEVESSKAVEARSKAPILP</sequence>
<dbReference type="Proteomes" id="UP000604825">
    <property type="component" value="Unassembled WGS sequence"/>
</dbReference>
<comment type="caution">
    <text evidence="1">The sequence shown here is derived from an EMBL/GenBank/DDBJ whole genome shotgun (WGS) entry which is preliminary data.</text>
</comment>
<accession>A0A811QXS7</accession>
<name>A0A811QXS7_9POAL</name>
<evidence type="ECO:0000313" key="1">
    <source>
        <dbReference type="EMBL" id="CAD6264288.1"/>
    </source>
</evidence>
<protein>
    <submittedName>
        <fullName evidence="1">Uncharacterized protein</fullName>
    </submittedName>
</protein>
<keyword evidence="2" id="KW-1185">Reference proteome</keyword>
<evidence type="ECO:0000313" key="2">
    <source>
        <dbReference type="Proteomes" id="UP000604825"/>
    </source>
</evidence>
<proteinExistence type="predicted"/>
<dbReference type="AlphaFoldDB" id="A0A811QXS7"/>
<organism evidence="1 2">
    <name type="scientific">Miscanthus lutarioriparius</name>
    <dbReference type="NCBI Taxonomy" id="422564"/>
    <lineage>
        <taxon>Eukaryota</taxon>
        <taxon>Viridiplantae</taxon>
        <taxon>Streptophyta</taxon>
        <taxon>Embryophyta</taxon>
        <taxon>Tracheophyta</taxon>
        <taxon>Spermatophyta</taxon>
        <taxon>Magnoliopsida</taxon>
        <taxon>Liliopsida</taxon>
        <taxon>Poales</taxon>
        <taxon>Poaceae</taxon>
        <taxon>PACMAD clade</taxon>
        <taxon>Panicoideae</taxon>
        <taxon>Andropogonodae</taxon>
        <taxon>Andropogoneae</taxon>
        <taxon>Saccharinae</taxon>
        <taxon>Miscanthus</taxon>
    </lineage>
</organism>
<reference evidence="1" key="1">
    <citation type="submission" date="2020-10" db="EMBL/GenBank/DDBJ databases">
        <authorList>
            <person name="Han B."/>
            <person name="Lu T."/>
            <person name="Zhao Q."/>
            <person name="Huang X."/>
            <person name="Zhao Y."/>
        </authorList>
    </citation>
    <scope>NUCLEOTIDE SEQUENCE</scope>
</reference>
<dbReference type="EMBL" id="CAJGYO010000012">
    <property type="protein sequence ID" value="CAD6264288.1"/>
    <property type="molecule type" value="Genomic_DNA"/>
</dbReference>